<evidence type="ECO:0000256" key="3">
    <source>
        <dbReference type="ARBA" id="ARBA00022840"/>
    </source>
</evidence>
<proteinExistence type="inferred from homology"/>
<dbReference type="Gene3D" id="3.30.420.40">
    <property type="match status" value="2"/>
</dbReference>
<dbReference type="GO" id="GO:0030968">
    <property type="term" value="P:endoplasmic reticulum unfolded protein response"/>
    <property type="evidence" value="ECO:0007669"/>
    <property type="project" value="TreeGrafter"/>
</dbReference>
<keyword evidence="4" id="KW-1185">Reference proteome</keyword>
<evidence type="ECO:0000313" key="4">
    <source>
        <dbReference type="Proteomes" id="UP000887577"/>
    </source>
</evidence>
<dbReference type="AlphaFoldDB" id="A0A914Y327"/>
<dbReference type="PRINTS" id="PR00301">
    <property type="entry name" value="HEATSHOCK70"/>
</dbReference>
<dbReference type="PROSITE" id="PS00297">
    <property type="entry name" value="HSP70_1"/>
    <property type="match status" value="1"/>
</dbReference>
<dbReference type="WBParaSite" id="PSU_v2.g13183.t1">
    <property type="protein sequence ID" value="PSU_v2.g13183.t1"/>
    <property type="gene ID" value="PSU_v2.g13183"/>
</dbReference>
<protein>
    <submittedName>
        <fullName evidence="5">Heat shock protein 70</fullName>
    </submittedName>
</protein>
<reference evidence="5" key="1">
    <citation type="submission" date="2022-11" db="UniProtKB">
        <authorList>
            <consortium name="WormBaseParasite"/>
        </authorList>
    </citation>
    <scope>IDENTIFICATION</scope>
</reference>
<dbReference type="InterPro" id="IPR018181">
    <property type="entry name" value="Heat_shock_70_CS"/>
</dbReference>
<dbReference type="Pfam" id="PF00012">
    <property type="entry name" value="HSP70"/>
    <property type="match status" value="1"/>
</dbReference>
<organism evidence="4 5">
    <name type="scientific">Panagrolaimus superbus</name>
    <dbReference type="NCBI Taxonomy" id="310955"/>
    <lineage>
        <taxon>Eukaryota</taxon>
        <taxon>Metazoa</taxon>
        <taxon>Ecdysozoa</taxon>
        <taxon>Nematoda</taxon>
        <taxon>Chromadorea</taxon>
        <taxon>Rhabditida</taxon>
        <taxon>Tylenchina</taxon>
        <taxon>Panagrolaimomorpha</taxon>
        <taxon>Panagrolaimoidea</taxon>
        <taxon>Panagrolaimidae</taxon>
        <taxon>Panagrolaimus</taxon>
    </lineage>
</organism>
<evidence type="ECO:0000256" key="2">
    <source>
        <dbReference type="ARBA" id="ARBA00022741"/>
    </source>
</evidence>
<dbReference type="GO" id="GO:0140662">
    <property type="term" value="F:ATP-dependent protein folding chaperone"/>
    <property type="evidence" value="ECO:0007669"/>
    <property type="project" value="InterPro"/>
</dbReference>
<sequence>MDEYNPEFEAVGIDLGTTECCAAVIRKNGVEVVQLDPIVAASHTMPSFVVYDEAHDKCGQIAVNRLRTKSKYTVFDSKRFIGKDFKDIIVDPLWPFNVTEFNDKVQIELADMQIIKSAEEVSGALLKHIKQKVDEFQGKIHDEVVIAIPSTFTPKQTNATITAAKIAGFHTINFIPEPIAAAFAYCTKMEIKNNSKILLFDCGGGTIDVCVAEVINDQLNVLNYNGDSYLGGRDYDTLLFNHFHAVLKHKHNIDVMASSKKYALMEKCKEIKCTLSVEEKYW</sequence>
<dbReference type="InterPro" id="IPR043129">
    <property type="entry name" value="ATPase_NBD"/>
</dbReference>
<evidence type="ECO:0000256" key="1">
    <source>
        <dbReference type="ARBA" id="ARBA00007381"/>
    </source>
</evidence>
<dbReference type="Gene3D" id="3.30.30.30">
    <property type="match status" value="1"/>
</dbReference>
<dbReference type="InterPro" id="IPR013126">
    <property type="entry name" value="Hsp_70_fam"/>
</dbReference>
<comment type="similarity">
    <text evidence="1">Belongs to the heat shock protein 70 family.</text>
</comment>
<dbReference type="Proteomes" id="UP000887577">
    <property type="component" value="Unplaced"/>
</dbReference>
<dbReference type="SUPFAM" id="SSF53067">
    <property type="entry name" value="Actin-like ATPase domain"/>
    <property type="match status" value="2"/>
</dbReference>
<dbReference type="GO" id="GO:0005524">
    <property type="term" value="F:ATP binding"/>
    <property type="evidence" value="ECO:0007669"/>
    <property type="project" value="UniProtKB-KW"/>
</dbReference>
<name>A0A914Y327_9BILA</name>
<dbReference type="Gene3D" id="3.90.640.10">
    <property type="entry name" value="Actin, Chain A, domain 4"/>
    <property type="match status" value="1"/>
</dbReference>
<evidence type="ECO:0000313" key="5">
    <source>
        <dbReference type="WBParaSite" id="PSU_v2.g13183.t1"/>
    </source>
</evidence>
<dbReference type="PANTHER" id="PTHR45639">
    <property type="entry name" value="HSC70CB, ISOFORM G-RELATED"/>
    <property type="match status" value="1"/>
</dbReference>
<dbReference type="PANTHER" id="PTHR45639:SF34">
    <property type="entry name" value="CHAPERONE PROTEIN DNAK"/>
    <property type="match status" value="1"/>
</dbReference>
<keyword evidence="2" id="KW-0547">Nucleotide-binding</keyword>
<accession>A0A914Y327</accession>
<dbReference type="GO" id="GO:0034663">
    <property type="term" value="C:endoplasmic reticulum chaperone complex"/>
    <property type="evidence" value="ECO:0007669"/>
    <property type="project" value="TreeGrafter"/>
</dbReference>
<keyword evidence="3" id="KW-0067">ATP-binding</keyword>